<feature type="region of interest" description="Disordered" evidence="1">
    <location>
        <begin position="80"/>
        <end position="116"/>
    </location>
</feature>
<dbReference type="AlphaFoldDB" id="W1P7G3"/>
<evidence type="ECO:0000256" key="1">
    <source>
        <dbReference type="SAM" id="MobiDB-lite"/>
    </source>
</evidence>
<keyword evidence="3" id="KW-1185">Reference proteome</keyword>
<gene>
    <name evidence="2" type="ORF">AMTR_s00006p00259330</name>
</gene>
<dbReference type="PANTHER" id="PTHR36078:SF2">
    <property type="entry name" value="OS09G0473966 PROTEIN"/>
    <property type="match status" value="1"/>
</dbReference>
<sequence length="116" mass="13224">MASNEEDDLPALNPKLADIMEESEVAEYIEKYNKYEADYVRRLKAKYFSRKAFNGGNIFDKETPIEDEIIKSSRLPCMKTYKDSNSNSEDQSRSSAPSVDASINLPSRKSQCRRSA</sequence>
<evidence type="ECO:0000313" key="2">
    <source>
        <dbReference type="EMBL" id="ERN05817.1"/>
    </source>
</evidence>
<reference evidence="3" key="1">
    <citation type="journal article" date="2013" name="Science">
        <title>The Amborella genome and the evolution of flowering plants.</title>
        <authorList>
            <consortium name="Amborella Genome Project"/>
        </authorList>
    </citation>
    <scope>NUCLEOTIDE SEQUENCE [LARGE SCALE GENOMIC DNA]</scope>
</reference>
<dbReference type="HOGENOM" id="CLU_2100129_0_0_1"/>
<evidence type="ECO:0000313" key="3">
    <source>
        <dbReference type="Proteomes" id="UP000017836"/>
    </source>
</evidence>
<protein>
    <submittedName>
        <fullName evidence="2">Uncharacterized protein</fullName>
    </submittedName>
</protein>
<dbReference type="eggNOG" id="ENOG502S34C">
    <property type="taxonomic scope" value="Eukaryota"/>
</dbReference>
<dbReference type="Gramene" id="ERN05817">
    <property type="protein sequence ID" value="ERN05817"/>
    <property type="gene ID" value="AMTR_s00006p00259330"/>
</dbReference>
<dbReference type="Proteomes" id="UP000017836">
    <property type="component" value="Unassembled WGS sequence"/>
</dbReference>
<dbReference type="PANTHER" id="PTHR36078">
    <property type="entry name" value="BNACNNG21220D PROTEIN"/>
    <property type="match status" value="1"/>
</dbReference>
<organism evidence="2 3">
    <name type="scientific">Amborella trichopoda</name>
    <dbReference type="NCBI Taxonomy" id="13333"/>
    <lineage>
        <taxon>Eukaryota</taxon>
        <taxon>Viridiplantae</taxon>
        <taxon>Streptophyta</taxon>
        <taxon>Embryophyta</taxon>
        <taxon>Tracheophyta</taxon>
        <taxon>Spermatophyta</taxon>
        <taxon>Magnoliopsida</taxon>
        <taxon>Amborellales</taxon>
        <taxon>Amborellaceae</taxon>
        <taxon>Amborella</taxon>
    </lineage>
</organism>
<dbReference type="EMBL" id="KI393980">
    <property type="protein sequence ID" value="ERN05817.1"/>
    <property type="molecule type" value="Genomic_DNA"/>
</dbReference>
<proteinExistence type="predicted"/>
<name>W1P7G3_AMBTC</name>
<accession>W1P7G3</accession>
<feature type="compositionally biased region" description="Low complexity" evidence="1">
    <location>
        <begin position="83"/>
        <end position="95"/>
    </location>
</feature>